<dbReference type="Proteomes" id="UP001062846">
    <property type="component" value="Chromosome 2"/>
</dbReference>
<comment type="caution">
    <text evidence="1">The sequence shown here is derived from an EMBL/GenBank/DDBJ whole genome shotgun (WGS) entry which is preliminary data.</text>
</comment>
<name>A0ACC0PQK1_RHOML</name>
<reference evidence="1" key="1">
    <citation type="submission" date="2022-02" db="EMBL/GenBank/DDBJ databases">
        <title>Plant Genome Project.</title>
        <authorList>
            <person name="Zhang R.-G."/>
        </authorList>
    </citation>
    <scope>NUCLEOTIDE SEQUENCE</scope>
    <source>
        <strain evidence="1">AT1</strain>
    </source>
</reference>
<evidence type="ECO:0000313" key="1">
    <source>
        <dbReference type="EMBL" id="KAI8568012.1"/>
    </source>
</evidence>
<organism evidence="1 2">
    <name type="scientific">Rhododendron molle</name>
    <name type="common">Chinese azalea</name>
    <name type="synonym">Azalea mollis</name>
    <dbReference type="NCBI Taxonomy" id="49168"/>
    <lineage>
        <taxon>Eukaryota</taxon>
        <taxon>Viridiplantae</taxon>
        <taxon>Streptophyta</taxon>
        <taxon>Embryophyta</taxon>
        <taxon>Tracheophyta</taxon>
        <taxon>Spermatophyta</taxon>
        <taxon>Magnoliopsida</taxon>
        <taxon>eudicotyledons</taxon>
        <taxon>Gunneridae</taxon>
        <taxon>Pentapetalae</taxon>
        <taxon>asterids</taxon>
        <taxon>Ericales</taxon>
        <taxon>Ericaceae</taxon>
        <taxon>Ericoideae</taxon>
        <taxon>Rhodoreae</taxon>
        <taxon>Rhododendron</taxon>
    </lineage>
</organism>
<proteinExistence type="predicted"/>
<keyword evidence="2" id="KW-1185">Reference proteome</keyword>
<accession>A0ACC0PQK1</accession>
<sequence>MVLIIRREPEVIEPKHGAGIDSLGALPSGGENLRCRSLKLDVIEPRRRAGYILMGLNLDLLSDCELGAAEMVDIELVSTGLLMGLVGITGSEPLTHSFFSPPLLFTCPKLFRLPVPPTTAARPPSATAIISGRCCSRQALSSLLPLALSVMAAPSPDIAASTSHPPCRCEYLSSDEEAIKEPGLFDAATYLLPSRRLGYGGFLQYRPPVGGPEAVVVRREPEQHLSILNVPISFLKRNRRLEACGGGKEVHKWFLVLPEQVQELVRAAGFEAFVLGLNLPKMDWSLMTSLVERWWDTTNTFHLPSAGKMTITPGDFSLLTGLRVGRAPLRVDPRLWERVRALEWFLGKVPPLHSRGHVDISWLSKTFMKTDILTQVSVEQLTRAFLLGQTLFANKDGSVHMQFLAPLQHLEVVRDFDWGASGLATLYGNLGACSQNKSPILSAYYRVLELWAFEHLLQFPPETRHGDANCIPRYERWLAGQWKPRSPILSLPEWYGLTLGVVYQRMPHLRVLESWTVLAACLRVPFVEPASMRSTSLMCKEDLKNARIRDWAGLLLQAGDYMEYCRLFLAPAVAAPPVALVWPRAPSFVSFHFDDGEEECLALTPCTIQLYTLPVGASQVPAGVVQEWLHAYQSAEALVRSQRRRILELEAERVPAAGGEGMGASELSPSLSQRSSRKRRHG</sequence>
<protein>
    <submittedName>
        <fullName evidence="1">Uncharacterized protein</fullName>
    </submittedName>
</protein>
<dbReference type="EMBL" id="CM046389">
    <property type="protein sequence ID" value="KAI8568012.1"/>
    <property type="molecule type" value="Genomic_DNA"/>
</dbReference>
<evidence type="ECO:0000313" key="2">
    <source>
        <dbReference type="Proteomes" id="UP001062846"/>
    </source>
</evidence>
<gene>
    <name evidence="1" type="ORF">RHMOL_Rhmol02G0165400</name>
</gene>